<proteinExistence type="predicted"/>
<protein>
    <submittedName>
        <fullName evidence="1">Uncharacterized protein</fullName>
    </submittedName>
</protein>
<reference evidence="1" key="1">
    <citation type="submission" date="2020-08" db="EMBL/GenBank/DDBJ databases">
        <title>Multicomponent nature underlies the extraordinary mechanical properties of spider dragline silk.</title>
        <authorList>
            <person name="Kono N."/>
            <person name="Nakamura H."/>
            <person name="Mori M."/>
            <person name="Yoshida Y."/>
            <person name="Ohtoshi R."/>
            <person name="Malay A.D."/>
            <person name="Moran D.A.P."/>
            <person name="Tomita M."/>
            <person name="Numata K."/>
            <person name="Arakawa K."/>
        </authorList>
    </citation>
    <scope>NUCLEOTIDE SEQUENCE</scope>
</reference>
<organism evidence="1 2">
    <name type="scientific">Trichonephila clavipes</name>
    <name type="common">Golden silk orbweaver</name>
    <name type="synonym">Nephila clavipes</name>
    <dbReference type="NCBI Taxonomy" id="2585209"/>
    <lineage>
        <taxon>Eukaryota</taxon>
        <taxon>Metazoa</taxon>
        <taxon>Ecdysozoa</taxon>
        <taxon>Arthropoda</taxon>
        <taxon>Chelicerata</taxon>
        <taxon>Arachnida</taxon>
        <taxon>Araneae</taxon>
        <taxon>Araneomorphae</taxon>
        <taxon>Entelegynae</taxon>
        <taxon>Araneoidea</taxon>
        <taxon>Nephilidae</taxon>
        <taxon>Trichonephila</taxon>
    </lineage>
</organism>
<accession>A0A8X6S6A7</accession>
<evidence type="ECO:0000313" key="1">
    <source>
        <dbReference type="EMBL" id="GFY02796.1"/>
    </source>
</evidence>
<name>A0A8X6S6A7_TRICX</name>
<dbReference type="AlphaFoldDB" id="A0A8X6S6A7"/>
<sequence>MPIETSSYTPHFRGIGFLCLWMARLSSYVGFSSIGARMFSALNACMLHRQAVSYNILKEEYSVENKLQTISTTYNFNTQWSRLRYATRWTVAP</sequence>
<gene>
    <name evidence="1" type="ORF">TNCV_3506761</name>
</gene>
<comment type="caution">
    <text evidence="1">The sequence shown here is derived from an EMBL/GenBank/DDBJ whole genome shotgun (WGS) entry which is preliminary data.</text>
</comment>
<keyword evidence="2" id="KW-1185">Reference proteome</keyword>
<dbReference type="Proteomes" id="UP000887159">
    <property type="component" value="Unassembled WGS sequence"/>
</dbReference>
<evidence type="ECO:0000313" key="2">
    <source>
        <dbReference type="Proteomes" id="UP000887159"/>
    </source>
</evidence>
<dbReference type="EMBL" id="BMAU01021233">
    <property type="protein sequence ID" value="GFY02796.1"/>
    <property type="molecule type" value="Genomic_DNA"/>
</dbReference>